<feature type="region of interest" description="Disordered" evidence="1">
    <location>
        <begin position="241"/>
        <end position="291"/>
    </location>
</feature>
<feature type="compositionally biased region" description="Basic and acidic residues" evidence="1">
    <location>
        <begin position="361"/>
        <end position="372"/>
    </location>
</feature>
<dbReference type="EMBL" id="MU150230">
    <property type="protein sequence ID" value="KAF9469306.1"/>
    <property type="molecule type" value="Genomic_DNA"/>
</dbReference>
<dbReference type="GO" id="GO:0005829">
    <property type="term" value="C:cytosol"/>
    <property type="evidence" value="ECO:0007669"/>
    <property type="project" value="TreeGrafter"/>
</dbReference>
<dbReference type="GO" id="GO:0035303">
    <property type="term" value="P:regulation of dephosphorylation"/>
    <property type="evidence" value="ECO:0007669"/>
    <property type="project" value="TreeGrafter"/>
</dbReference>
<feature type="compositionally biased region" description="Basic and acidic residues" evidence="1">
    <location>
        <begin position="248"/>
        <end position="266"/>
    </location>
</feature>
<evidence type="ECO:0000313" key="3">
    <source>
        <dbReference type="Proteomes" id="UP000807353"/>
    </source>
</evidence>
<evidence type="ECO:0000313" key="2">
    <source>
        <dbReference type="EMBL" id="KAF9469306.1"/>
    </source>
</evidence>
<feature type="compositionally biased region" description="Polar residues" evidence="1">
    <location>
        <begin position="347"/>
        <end position="356"/>
    </location>
</feature>
<evidence type="ECO:0000256" key="1">
    <source>
        <dbReference type="SAM" id="MobiDB-lite"/>
    </source>
</evidence>
<feature type="region of interest" description="Disordered" evidence="1">
    <location>
        <begin position="161"/>
        <end position="202"/>
    </location>
</feature>
<feature type="compositionally biased region" description="Acidic residues" evidence="1">
    <location>
        <begin position="193"/>
        <end position="202"/>
    </location>
</feature>
<dbReference type="OrthoDB" id="10261753at2759"/>
<name>A0A9P5YK56_9AGAR</name>
<reference evidence="2" key="1">
    <citation type="submission" date="2020-11" db="EMBL/GenBank/DDBJ databases">
        <authorList>
            <consortium name="DOE Joint Genome Institute"/>
            <person name="Ahrendt S."/>
            <person name="Riley R."/>
            <person name="Andreopoulos W."/>
            <person name="Labutti K."/>
            <person name="Pangilinan J."/>
            <person name="Ruiz-Duenas F.J."/>
            <person name="Barrasa J.M."/>
            <person name="Sanchez-Garcia M."/>
            <person name="Camarero S."/>
            <person name="Miyauchi S."/>
            <person name="Serrano A."/>
            <person name="Linde D."/>
            <person name="Babiker R."/>
            <person name="Drula E."/>
            <person name="Ayuso-Fernandez I."/>
            <person name="Pacheco R."/>
            <person name="Padilla G."/>
            <person name="Ferreira P."/>
            <person name="Barriuso J."/>
            <person name="Kellner H."/>
            <person name="Castanera R."/>
            <person name="Alfaro M."/>
            <person name="Ramirez L."/>
            <person name="Pisabarro A.G."/>
            <person name="Kuo A."/>
            <person name="Tritt A."/>
            <person name="Lipzen A."/>
            <person name="He G."/>
            <person name="Yan M."/>
            <person name="Ng V."/>
            <person name="Cullen D."/>
            <person name="Martin F."/>
            <person name="Rosso M.-N."/>
            <person name="Henrissat B."/>
            <person name="Hibbett D."/>
            <person name="Martinez A.T."/>
            <person name="Grigoriev I.V."/>
        </authorList>
    </citation>
    <scope>NUCLEOTIDE SEQUENCE</scope>
    <source>
        <strain evidence="2">CBS 247.69</strain>
    </source>
</reference>
<dbReference type="GO" id="GO:0051721">
    <property type="term" value="F:protein phosphatase 2A binding"/>
    <property type="evidence" value="ECO:0007669"/>
    <property type="project" value="TreeGrafter"/>
</dbReference>
<dbReference type="PANTHER" id="PTHR10933:SF9">
    <property type="entry name" value="IMMUNOGLOBULIN-BINDING PROTEIN 1"/>
    <property type="match status" value="1"/>
</dbReference>
<dbReference type="GO" id="GO:0009966">
    <property type="term" value="P:regulation of signal transduction"/>
    <property type="evidence" value="ECO:0007669"/>
    <property type="project" value="InterPro"/>
</dbReference>
<dbReference type="AlphaFoldDB" id="A0A9P5YK56"/>
<dbReference type="Pfam" id="PF04177">
    <property type="entry name" value="TAP42"/>
    <property type="match status" value="1"/>
</dbReference>
<dbReference type="Gene3D" id="1.25.40.540">
    <property type="entry name" value="TAP42-like family"/>
    <property type="match status" value="1"/>
</dbReference>
<feature type="compositionally biased region" description="Basic and acidic residues" evidence="1">
    <location>
        <begin position="379"/>
        <end position="388"/>
    </location>
</feature>
<accession>A0A9P5YK56</accession>
<organism evidence="2 3">
    <name type="scientific">Collybia nuda</name>
    <dbReference type="NCBI Taxonomy" id="64659"/>
    <lineage>
        <taxon>Eukaryota</taxon>
        <taxon>Fungi</taxon>
        <taxon>Dikarya</taxon>
        <taxon>Basidiomycota</taxon>
        <taxon>Agaricomycotina</taxon>
        <taxon>Agaricomycetes</taxon>
        <taxon>Agaricomycetidae</taxon>
        <taxon>Agaricales</taxon>
        <taxon>Tricholomatineae</taxon>
        <taxon>Clitocybaceae</taxon>
        <taxon>Collybia</taxon>
    </lineage>
</organism>
<dbReference type="InterPro" id="IPR038511">
    <property type="entry name" value="TAP42/TAP46-like_sf"/>
</dbReference>
<comment type="caution">
    <text evidence="2">The sequence shown here is derived from an EMBL/GenBank/DDBJ whole genome shotgun (WGS) entry which is preliminary data.</text>
</comment>
<proteinExistence type="predicted"/>
<feature type="region of interest" description="Disordered" evidence="1">
    <location>
        <begin position="379"/>
        <end position="398"/>
    </location>
</feature>
<dbReference type="PANTHER" id="PTHR10933">
    <property type="entry name" value="IMMUNOGLOBULIN-BINDING PROTEIN 1"/>
    <property type="match status" value="1"/>
</dbReference>
<protein>
    <submittedName>
        <fullName evidence="2">TAP42-like protein</fullName>
    </submittedName>
</protein>
<keyword evidence="3" id="KW-1185">Reference proteome</keyword>
<dbReference type="Proteomes" id="UP000807353">
    <property type="component" value="Unassembled WGS sequence"/>
</dbReference>
<sequence length="398" mass="44625">MSLPLPTLFARSLASASKAFNRPTIEDITQDIIQSSLTDLTTLRSRVVGIALFSPNETLEDIATRDLLYLLIPYVTSEVRGRIRTTEREERILSLGQTQKDIKDFLSNLENYEIVPEDERALHGRRASTIIDAAQRREHKIKQYQKEKDLRARVEAVRKRRGQLPLNSADSPSDFDLISSLLPSPSPKRTPNDDDDEELDSETEDILREATLLLLRLLYAHAHSQLESTVQELELLRNAPPPAVRMSAPEDDRRGKNRKAESDMWKLDVPSRSNSGPDGKGPLLDSAGKPLRPFTILPSDTAERARLQAQVFGPGHRLPTMSIDEYLQIERERGNIITGGGPASEAAPTSSEQLTLDSEMDGTKDGEVKLEEKRLKDEKWARYTDDNPRGAGNTMNRG</sequence>
<gene>
    <name evidence="2" type="ORF">BDZ94DRAFT_372332</name>
</gene>
<feature type="region of interest" description="Disordered" evidence="1">
    <location>
        <begin position="339"/>
        <end position="372"/>
    </location>
</feature>
<feature type="compositionally biased region" description="Low complexity" evidence="1">
    <location>
        <begin position="170"/>
        <end position="183"/>
    </location>
</feature>
<dbReference type="InterPro" id="IPR007304">
    <property type="entry name" value="TAP46-like"/>
</dbReference>